<organism evidence="1 2">
    <name type="scientific">Candidatus Daviesbacteria bacterium RIFCSPHIGHO2_02_FULL_36_13</name>
    <dbReference type="NCBI Taxonomy" id="1797768"/>
    <lineage>
        <taxon>Bacteria</taxon>
        <taxon>Candidatus Daviesiibacteriota</taxon>
    </lineage>
</organism>
<gene>
    <name evidence="1" type="ORF">A3C59_02500</name>
</gene>
<name>A0A1F5JMX6_9BACT</name>
<dbReference type="GO" id="GO:0051603">
    <property type="term" value="P:proteolysis involved in protein catabolic process"/>
    <property type="evidence" value="ECO:0007669"/>
    <property type="project" value="InterPro"/>
</dbReference>
<dbReference type="AlphaFoldDB" id="A0A1F5JMX6"/>
<evidence type="ECO:0000313" key="2">
    <source>
        <dbReference type="Proteomes" id="UP000176902"/>
    </source>
</evidence>
<dbReference type="Pfam" id="PF00227">
    <property type="entry name" value="Proteasome"/>
    <property type="match status" value="1"/>
</dbReference>
<dbReference type="GO" id="GO:0005839">
    <property type="term" value="C:proteasome core complex"/>
    <property type="evidence" value="ECO:0007669"/>
    <property type="project" value="InterPro"/>
</dbReference>
<dbReference type="InterPro" id="IPR001353">
    <property type="entry name" value="Proteasome_sua/b"/>
</dbReference>
<dbReference type="EMBL" id="MFCV01000049">
    <property type="protein sequence ID" value="OGE29965.1"/>
    <property type="molecule type" value="Genomic_DNA"/>
</dbReference>
<sequence>MTLIVGVNLSDRIYLAADCRVTTRKDEQLVGSSDCILKILPLSEDIIVAVAGSTKLASFLVNGLLKEPIIHKGINQLKEDIKDWVAREVDQYLSNHNDYTSVCLMFGGLDRSKQKQIDGKKILDLVKQLQDKQNLPMHVSDAIFKGLSAVPGKPNPYPILPIADSGLFAVVSNTRDILRIDTADWGDFLAYGPRGITKDEIPKDLFGRLEFAVGGEDPGSAQTLLTAFIKHASEKYELETVGGSVVIMFKHPSSNANYVAGKVHRLNLKTGEEEIISEIKAEGNQMYGRNQNGVYIPLIPFNEYSKNKGDYFI</sequence>
<evidence type="ECO:0000313" key="1">
    <source>
        <dbReference type="EMBL" id="OGE29965.1"/>
    </source>
</evidence>
<dbReference type="SUPFAM" id="SSF56235">
    <property type="entry name" value="N-terminal nucleophile aminohydrolases (Ntn hydrolases)"/>
    <property type="match status" value="1"/>
</dbReference>
<protein>
    <submittedName>
        <fullName evidence="1">Uncharacterized protein</fullName>
    </submittedName>
</protein>
<dbReference type="Proteomes" id="UP000176902">
    <property type="component" value="Unassembled WGS sequence"/>
</dbReference>
<accession>A0A1F5JMX6</accession>
<dbReference type="InterPro" id="IPR029055">
    <property type="entry name" value="Ntn_hydrolases_N"/>
</dbReference>
<comment type="caution">
    <text evidence="1">The sequence shown here is derived from an EMBL/GenBank/DDBJ whole genome shotgun (WGS) entry which is preliminary data.</text>
</comment>
<reference evidence="1 2" key="1">
    <citation type="journal article" date="2016" name="Nat. Commun.">
        <title>Thousands of microbial genomes shed light on interconnected biogeochemical processes in an aquifer system.</title>
        <authorList>
            <person name="Anantharaman K."/>
            <person name="Brown C.T."/>
            <person name="Hug L.A."/>
            <person name="Sharon I."/>
            <person name="Castelle C.J."/>
            <person name="Probst A.J."/>
            <person name="Thomas B.C."/>
            <person name="Singh A."/>
            <person name="Wilkins M.J."/>
            <person name="Karaoz U."/>
            <person name="Brodie E.L."/>
            <person name="Williams K.H."/>
            <person name="Hubbard S.S."/>
            <person name="Banfield J.F."/>
        </authorList>
    </citation>
    <scope>NUCLEOTIDE SEQUENCE [LARGE SCALE GENOMIC DNA]</scope>
</reference>
<proteinExistence type="predicted"/>
<dbReference type="Gene3D" id="3.60.20.10">
    <property type="entry name" value="Glutamine Phosphoribosylpyrophosphate, subunit 1, domain 1"/>
    <property type="match status" value="1"/>
</dbReference>